<sequence>MKTELTRSWSRVLVAGAVTALVAGMGTTLPSAYAGGTIKADEDKWISIGMGIRSSFNSQEGAAGGHYSNDFKIDNARIYINGQIHKYVKFTFNTDCFNCNVGAGGTQFGGNSNIGLLDAIGKFEINERVNLWVGRTLVPSERGELNGPFYHATFDGFRTPFNPADFSGNFPSGPNGATGGQAGLYGRDNGAVFFGKVHPFGTHLLYVASVFTGARGGPNTTGSLLYAGRLQWNLLNDEDNPGYYTSGTYYGTAGDIFAISGNVIHQKDGAGSPTLGRSDFTGAIVDLLVEKLLPNNMGVFTFNAEFKRYWANYGAGAFAGGGDCFCIFNGHSWTVYGLYLIPQEVGIGRFQPYVRFVSIDPRYSALRQEFEYGVNYIISGHNARISAYGRYGDIETKGFAGNYGPTASGNKVDSFHVALQLQY</sequence>
<gene>
    <name evidence="1" type="ORF">COMA2_10468</name>
</gene>
<dbReference type="InterPro" id="IPR023614">
    <property type="entry name" value="Porin_dom_sf"/>
</dbReference>
<dbReference type="AlphaFoldDB" id="A0A0S4L5W2"/>
<dbReference type="OrthoDB" id="9771991at2"/>
<dbReference type="Gene3D" id="2.40.160.10">
    <property type="entry name" value="Porin"/>
    <property type="match status" value="1"/>
</dbReference>
<reference evidence="2" key="1">
    <citation type="submission" date="2015-10" db="EMBL/GenBank/DDBJ databases">
        <authorList>
            <person name="Luecker S."/>
            <person name="Luecker S."/>
        </authorList>
    </citation>
    <scope>NUCLEOTIDE SEQUENCE [LARGE SCALE GENOMIC DNA]</scope>
</reference>
<keyword evidence="2" id="KW-1185">Reference proteome</keyword>
<proteinExistence type="predicted"/>
<dbReference type="RefSeq" id="WP_090894178.1">
    <property type="nucleotide sequence ID" value="NZ_CZPZ01000001.1"/>
</dbReference>
<evidence type="ECO:0000313" key="1">
    <source>
        <dbReference type="EMBL" id="CUS32126.1"/>
    </source>
</evidence>
<evidence type="ECO:0000313" key="2">
    <source>
        <dbReference type="Proteomes" id="UP000198736"/>
    </source>
</evidence>
<dbReference type="Proteomes" id="UP000198736">
    <property type="component" value="Unassembled WGS sequence"/>
</dbReference>
<accession>A0A0S4L5W2</accession>
<protein>
    <submittedName>
        <fullName evidence="1">Short chain amide porin</fullName>
    </submittedName>
</protein>
<name>A0A0S4L5W2_9BACT</name>
<dbReference type="EMBL" id="CZPZ01000001">
    <property type="protein sequence ID" value="CUS32126.1"/>
    <property type="molecule type" value="Genomic_DNA"/>
</dbReference>
<organism evidence="1 2">
    <name type="scientific">Candidatus Nitrospira nitrificans</name>
    <dbReference type="NCBI Taxonomy" id="1742973"/>
    <lineage>
        <taxon>Bacteria</taxon>
        <taxon>Pseudomonadati</taxon>
        <taxon>Nitrospirota</taxon>
        <taxon>Nitrospiria</taxon>
        <taxon>Nitrospirales</taxon>
        <taxon>Nitrospiraceae</taxon>
        <taxon>Nitrospira</taxon>
    </lineage>
</organism>
<dbReference type="STRING" id="1742973.COMA2_10468"/>